<comment type="caution">
    <text evidence="1">The sequence shown here is derived from an EMBL/GenBank/DDBJ whole genome shotgun (WGS) entry which is preliminary data.</text>
</comment>
<evidence type="ECO:0000313" key="2">
    <source>
        <dbReference type="Proteomes" id="UP001238540"/>
    </source>
</evidence>
<sequence>MIQGSLSLESDGGLLATLEVDSLTLSQGDERWIIDNPSLDLRTLNHIHWQVAFSWQFAVYVQRPIDVTLILRRDSREIRWVDKNVGTNLIY</sequence>
<keyword evidence="2" id="KW-1185">Reference proteome</keyword>
<evidence type="ECO:0000313" key="1">
    <source>
        <dbReference type="EMBL" id="MDN3609138.1"/>
    </source>
</evidence>
<name>A0ABT8BQD5_9VIBR</name>
<reference evidence="2" key="1">
    <citation type="journal article" date="2019" name="Int. J. Syst. Evol. Microbiol.">
        <title>The Global Catalogue of Microorganisms (GCM) 10K type strain sequencing project: providing services to taxonomists for standard genome sequencing and annotation.</title>
        <authorList>
            <consortium name="The Broad Institute Genomics Platform"/>
            <consortium name="The Broad Institute Genome Sequencing Center for Infectious Disease"/>
            <person name="Wu L."/>
            <person name="Ma J."/>
        </authorList>
    </citation>
    <scope>NUCLEOTIDE SEQUENCE [LARGE SCALE GENOMIC DNA]</scope>
    <source>
        <strain evidence="2">CECT 7398</strain>
    </source>
</reference>
<organism evidence="1 2">
    <name type="scientific">Vibrio ostreicida</name>
    <dbReference type="NCBI Taxonomy" id="526588"/>
    <lineage>
        <taxon>Bacteria</taxon>
        <taxon>Pseudomonadati</taxon>
        <taxon>Pseudomonadota</taxon>
        <taxon>Gammaproteobacteria</taxon>
        <taxon>Vibrionales</taxon>
        <taxon>Vibrionaceae</taxon>
        <taxon>Vibrio</taxon>
    </lineage>
</organism>
<accession>A0ABT8BQD5</accession>
<dbReference type="EMBL" id="JAUFQC010000001">
    <property type="protein sequence ID" value="MDN3609138.1"/>
    <property type="molecule type" value="Genomic_DNA"/>
</dbReference>
<gene>
    <name evidence="1" type="ORF">QWZ16_05295</name>
</gene>
<dbReference type="Proteomes" id="UP001238540">
    <property type="component" value="Unassembled WGS sequence"/>
</dbReference>
<proteinExistence type="predicted"/>
<dbReference type="RefSeq" id="WP_171831431.1">
    <property type="nucleotide sequence ID" value="NZ_JAUFQC010000001.1"/>
</dbReference>
<protein>
    <submittedName>
        <fullName evidence="1">Uncharacterized protein</fullName>
    </submittedName>
</protein>